<dbReference type="PANTHER" id="PTHR13798">
    <property type="entry name" value="RNA BINDING MOTIF RBM PROTEIN -RELATED"/>
    <property type="match status" value="1"/>
</dbReference>
<comment type="caution">
    <text evidence="5">The sequence shown here is derived from an EMBL/GenBank/DDBJ whole genome shotgun (WGS) entry which is preliminary data.</text>
</comment>
<dbReference type="GO" id="GO:0003723">
    <property type="term" value="F:RNA binding"/>
    <property type="evidence" value="ECO:0007669"/>
    <property type="project" value="UniProtKB-KW"/>
</dbReference>
<dbReference type="Gene3D" id="3.30.70.330">
    <property type="match status" value="1"/>
</dbReference>
<dbReference type="Proteomes" id="UP000653305">
    <property type="component" value="Unassembled WGS sequence"/>
</dbReference>
<keyword evidence="3" id="KW-0539">Nucleus</keyword>
<dbReference type="Pfam" id="PF00076">
    <property type="entry name" value="RRM_1"/>
    <property type="match status" value="1"/>
</dbReference>
<evidence type="ECO:0000313" key="6">
    <source>
        <dbReference type="Proteomes" id="UP000653305"/>
    </source>
</evidence>
<dbReference type="PANTHER" id="PTHR13798:SF11">
    <property type="entry name" value="RNA-BINDING PROTEIN 7-RELATED"/>
    <property type="match status" value="1"/>
</dbReference>
<keyword evidence="6" id="KW-1185">Reference proteome</keyword>
<evidence type="ECO:0000256" key="2">
    <source>
        <dbReference type="ARBA" id="ARBA00022884"/>
    </source>
</evidence>
<evidence type="ECO:0000256" key="3">
    <source>
        <dbReference type="ARBA" id="ARBA00023242"/>
    </source>
</evidence>
<evidence type="ECO:0000259" key="4">
    <source>
        <dbReference type="Pfam" id="PF00076"/>
    </source>
</evidence>
<proteinExistence type="predicted"/>
<dbReference type="InterPro" id="IPR000504">
    <property type="entry name" value="RRM_dom"/>
</dbReference>
<evidence type="ECO:0000256" key="1">
    <source>
        <dbReference type="ARBA" id="ARBA00004642"/>
    </source>
</evidence>
<dbReference type="AlphaFoldDB" id="A0A830C1F9"/>
<sequence>MIHAGRVLDIYIPRDRETNKLKGYAFTEYESKEVAAYAFKLFTGPSHSTKRTLNSSVSHIKSIFAKLLFLFYVIHIG</sequence>
<dbReference type="EMBL" id="BMAC01000262">
    <property type="protein sequence ID" value="GFP92002.1"/>
    <property type="molecule type" value="Genomic_DNA"/>
</dbReference>
<dbReference type="InterPro" id="IPR052285">
    <property type="entry name" value="NEXT_complex_subunit"/>
</dbReference>
<evidence type="ECO:0000313" key="5">
    <source>
        <dbReference type="EMBL" id="GFP92002.1"/>
    </source>
</evidence>
<dbReference type="SUPFAM" id="SSF54928">
    <property type="entry name" value="RNA-binding domain, RBD"/>
    <property type="match status" value="1"/>
</dbReference>
<protein>
    <recommendedName>
        <fullName evidence="4">RRM domain-containing protein</fullName>
    </recommendedName>
</protein>
<accession>A0A830C1F9</accession>
<organism evidence="5 6">
    <name type="scientific">Phtheirospermum japonicum</name>
    <dbReference type="NCBI Taxonomy" id="374723"/>
    <lineage>
        <taxon>Eukaryota</taxon>
        <taxon>Viridiplantae</taxon>
        <taxon>Streptophyta</taxon>
        <taxon>Embryophyta</taxon>
        <taxon>Tracheophyta</taxon>
        <taxon>Spermatophyta</taxon>
        <taxon>Magnoliopsida</taxon>
        <taxon>eudicotyledons</taxon>
        <taxon>Gunneridae</taxon>
        <taxon>Pentapetalae</taxon>
        <taxon>asterids</taxon>
        <taxon>lamiids</taxon>
        <taxon>Lamiales</taxon>
        <taxon>Orobanchaceae</taxon>
        <taxon>Orobanchaceae incertae sedis</taxon>
        <taxon>Phtheirospermum</taxon>
    </lineage>
</organism>
<gene>
    <name evidence="5" type="ORF">PHJA_001344300</name>
</gene>
<keyword evidence="2" id="KW-0694">RNA-binding</keyword>
<dbReference type="InterPro" id="IPR012677">
    <property type="entry name" value="Nucleotide-bd_a/b_plait_sf"/>
</dbReference>
<dbReference type="OrthoDB" id="10259687at2759"/>
<feature type="domain" description="RRM" evidence="4">
    <location>
        <begin position="4"/>
        <end position="41"/>
    </location>
</feature>
<dbReference type="GO" id="GO:0005654">
    <property type="term" value="C:nucleoplasm"/>
    <property type="evidence" value="ECO:0007669"/>
    <property type="project" value="UniProtKB-SubCell"/>
</dbReference>
<comment type="subcellular location">
    <subcellularLocation>
        <location evidence="1">Nucleus</location>
        <location evidence="1">Nucleoplasm</location>
    </subcellularLocation>
</comment>
<dbReference type="InterPro" id="IPR035979">
    <property type="entry name" value="RBD_domain_sf"/>
</dbReference>
<name>A0A830C1F9_9LAMI</name>
<reference evidence="5" key="1">
    <citation type="submission" date="2020-07" db="EMBL/GenBank/DDBJ databases">
        <title>Ethylene signaling mediates host invasion by parasitic plants.</title>
        <authorList>
            <person name="Yoshida S."/>
        </authorList>
    </citation>
    <scope>NUCLEOTIDE SEQUENCE</scope>
    <source>
        <strain evidence="5">Okayama</strain>
    </source>
</reference>